<dbReference type="RefSeq" id="WP_057624999.1">
    <property type="nucleotide sequence ID" value="NZ_LKHV02000001.1"/>
</dbReference>
<protein>
    <submittedName>
        <fullName evidence="3">UDP-2,3-diacetamido-2,3-dideoxy-D-glucuronate 2-epimerase</fullName>
        <ecNumber evidence="3">5.1.3.23</ecNumber>
    </submittedName>
    <submittedName>
        <fullName evidence="4">UDP-N-acetylglucosamine 2-epimerase (Non-hydrolyzing)</fullName>
        <ecNumber evidence="4">5.1.3.14</ecNumber>
    </submittedName>
</protein>
<dbReference type="OrthoDB" id="9803238at2"/>
<evidence type="ECO:0000256" key="1">
    <source>
        <dbReference type="RuleBase" id="RU003513"/>
    </source>
</evidence>
<evidence type="ECO:0000313" key="5">
    <source>
        <dbReference type="Proteomes" id="UP000051494"/>
    </source>
</evidence>
<reference evidence="4" key="2">
    <citation type="journal article" date="2016" name="Genome Announc.">
        <title>Draft Genome Sequences of Two Novel Amoeba-Resistant Intranuclear Bacteria, 'Candidatus Berkiella cookevillensis' and 'Candidatus Berkiella aquae'.</title>
        <authorList>
            <person name="Mehari Y.T."/>
            <person name="Arivett B.A."/>
            <person name="Farone A.L."/>
            <person name="Gunderson J.H."/>
            <person name="Farone M.B."/>
        </authorList>
    </citation>
    <scope>NUCLEOTIDE SEQUENCE</scope>
    <source>
        <strain evidence="4">CC99</strain>
    </source>
</reference>
<gene>
    <name evidence="3" type="primary">wbpI</name>
    <name evidence="4" type="synonym">wecB</name>
    <name evidence="4" type="ORF">CC99x_009485</name>
    <name evidence="3" type="ORF">CC99x_01892</name>
</gene>
<evidence type="ECO:0000313" key="3">
    <source>
        <dbReference type="EMBL" id="KRG17936.1"/>
    </source>
</evidence>
<comment type="caution">
    <text evidence="3">The sequence shown here is derived from an EMBL/GenBank/DDBJ whole genome shotgun (WGS) entry which is preliminary data.</text>
</comment>
<dbReference type="STRING" id="437022.CC99x_01892"/>
<dbReference type="AlphaFoldDB" id="A0A0Q9YBE4"/>
<dbReference type="EC" id="5.1.3.14" evidence="4"/>
<accession>A0A0Q9YBE4</accession>
<dbReference type="CDD" id="cd03786">
    <property type="entry name" value="GTB_UDP-GlcNAc_2-Epimerase"/>
    <property type="match status" value="1"/>
</dbReference>
<dbReference type="Gene3D" id="3.40.50.2000">
    <property type="entry name" value="Glycogen Phosphorylase B"/>
    <property type="match status" value="2"/>
</dbReference>
<evidence type="ECO:0000313" key="4">
    <source>
        <dbReference type="EMBL" id="MCS5709136.1"/>
    </source>
</evidence>
<sequence length="384" mass="43060">MPIPKLMCIAGARPNFVKIAPILKVLETSQSSLMLQFIHTGQHYDSDLDASFFASLEIRQPDENLEVHSGTHAEQTALIMQRFEPIIERYQPDAVLVVGDVNSTLACSLVAVKKAIPVIHVEAGLRSFDDSMPEEINRKLTDQITALHFITEQSAKEHLLKEGISPAKIHFVGNVMIDSLFSFLPKVKTASEIINENGLSAAVLAKHYGIVTLHRPSNVDDKAVFENILTALQTVSQDLPLIFPMHPRTQQKIKQFRLESYFNKQNLIYTKPLNYLEILGLMKTAKLVFTDSGGIQEETSVLKVPCLTLRENTERPITLEKGSNHLVGINPQNIIKMARQLLEHPKQMIHTPPLWDGKAAHRIAEILVPWMHEVASSKKEQKVA</sequence>
<dbReference type="GO" id="GO:0008761">
    <property type="term" value="F:UDP-N-acetylglucosamine 2-epimerase activity"/>
    <property type="evidence" value="ECO:0007669"/>
    <property type="project" value="UniProtKB-EC"/>
</dbReference>
<dbReference type="EC" id="5.1.3.23" evidence="3"/>
<dbReference type="PATRIC" id="fig|1590042.3.peg.1925"/>
<dbReference type="Proteomes" id="UP000051494">
    <property type="component" value="Unassembled WGS sequence"/>
</dbReference>
<dbReference type="InterPro" id="IPR029767">
    <property type="entry name" value="WecB-like"/>
</dbReference>
<evidence type="ECO:0000259" key="2">
    <source>
        <dbReference type="Pfam" id="PF02350"/>
    </source>
</evidence>
<organism evidence="3">
    <name type="scientific">Candidatus Berkiella cookevillensis</name>
    <dbReference type="NCBI Taxonomy" id="437022"/>
    <lineage>
        <taxon>Bacteria</taxon>
        <taxon>Pseudomonadati</taxon>
        <taxon>Pseudomonadota</taxon>
        <taxon>Gammaproteobacteria</taxon>
        <taxon>Candidatus Berkiellales</taxon>
        <taxon>Candidatus Berkiellaceae</taxon>
        <taxon>Candidatus Berkiella</taxon>
    </lineage>
</organism>
<dbReference type="PANTHER" id="PTHR43174:SF1">
    <property type="entry name" value="UDP-N-ACETYLGLUCOSAMINE 2-EPIMERASE"/>
    <property type="match status" value="1"/>
</dbReference>
<comment type="similarity">
    <text evidence="1">Belongs to the UDP-N-acetylglucosamine 2-epimerase family.</text>
</comment>
<dbReference type="SUPFAM" id="SSF53756">
    <property type="entry name" value="UDP-Glycosyltransferase/glycogen phosphorylase"/>
    <property type="match status" value="1"/>
</dbReference>
<proteinExistence type="inferred from homology"/>
<dbReference type="Pfam" id="PF02350">
    <property type="entry name" value="Epimerase_2"/>
    <property type="match status" value="1"/>
</dbReference>
<dbReference type="PANTHER" id="PTHR43174">
    <property type="entry name" value="UDP-N-ACETYLGLUCOSAMINE 2-EPIMERASE"/>
    <property type="match status" value="1"/>
</dbReference>
<feature type="domain" description="UDP-N-acetylglucosamine 2-epimerase" evidence="2">
    <location>
        <begin position="30"/>
        <end position="367"/>
    </location>
</feature>
<dbReference type="InterPro" id="IPR003331">
    <property type="entry name" value="UDP_GlcNAc_Epimerase_2_dom"/>
</dbReference>
<dbReference type="EMBL" id="LKHV02000001">
    <property type="protein sequence ID" value="MCS5709136.1"/>
    <property type="molecule type" value="Genomic_DNA"/>
</dbReference>
<dbReference type="EMBL" id="LKHV01000010">
    <property type="protein sequence ID" value="KRG17936.1"/>
    <property type="molecule type" value="Genomic_DNA"/>
</dbReference>
<keyword evidence="5" id="KW-1185">Reference proteome</keyword>
<dbReference type="NCBIfam" id="TIGR00236">
    <property type="entry name" value="wecB"/>
    <property type="match status" value="1"/>
</dbReference>
<name>A0A0Q9YBE4_9GAMM</name>
<keyword evidence="1 3" id="KW-0413">Isomerase</keyword>
<reference evidence="3" key="1">
    <citation type="submission" date="2015-09" db="EMBL/GenBank/DDBJ databases">
        <title>Draft Genome Sequences of Two Novel Amoeba-resistant Intranuclear Bacteria, Candidatus Berkiella cookevillensis and Candidatus Berkiella aquae.</title>
        <authorList>
            <person name="Mehari Y.T."/>
            <person name="Arivett B.A."/>
            <person name="Farone A.L."/>
            <person name="Gunderson J.H."/>
            <person name="Farone M.B."/>
        </authorList>
    </citation>
    <scope>NUCLEOTIDE SEQUENCE [LARGE SCALE GENOMIC DNA]</scope>
    <source>
        <strain evidence="3">CC99</strain>
    </source>
</reference>
<reference evidence="4" key="3">
    <citation type="submission" date="2021-06" db="EMBL/GenBank/DDBJ databases">
        <title>Genomic Description and Analysis of Intracellular Bacteria, Candidatus Berkiella cookevillensis and Candidatus Berkiella aquae.</title>
        <authorList>
            <person name="Kidane D.T."/>
            <person name="Mehari Y.T."/>
            <person name="Rice F.C."/>
            <person name="Arivett B.A."/>
            <person name="Farone A.L."/>
            <person name="Berk S.G."/>
            <person name="Farone M.B."/>
        </authorList>
    </citation>
    <scope>NUCLEOTIDE SEQUENCE</scope>
    <source>
        <strain evidence="4">CC99</strain>
    </source>
</reference>